<feature type="transmembrane region" description="Helical" evidence="1">
    <location>
        <begin position="66"/>
        <end position="89"/>
    </location>
</feature>
<dbReference type="AlphaFoldDB" id="X0U2X4"/>
<keyword evidence="1" id="KW-0472">Membrane</keyword>
<evidence type="ECO:0000256" key="1">
    <source>
        <dbReference type="SAM" id="Phobius"/>
    </source>
</evidence>
<accession>X0U2X4</accession>
<sequence length="92" mass="9994">MEPCLQENTVKRLDKAIFGNGQRGIIKEFEQFKTEHKEMKGDLGKLATAFSALVQINSNKEAIRKVLGAALGKVALIVGVSGTVITLLIKLL</sequence>
<reference evidence="2" key="1">
    <citation type="journal article" date="2014" name="Front. Microbiol.">
        <title>High frequency of phylogenetically diverse reductive dehalogenase-homologous genes in deep subseafloor sedimentary metagenomes.</title>
        <authorList>
            <person name="Kawai M."/>
            <person name="Futagami T."/>
            <person name="Toyoda A."/>
            <person name="Takaki Y."/>
            <person name="Nishi S."/>
            <person name="Hori S."/>
            <person name="Arai W."/>
            <person name="Tsubouchi T."/>
            <person name="Morono Y."/>
            <person name="Uchiyama I."/>
            <person name="Ito T."/>
            <person name="Fujiyama A."/>
            <person name="Inagaki F."/>
            <person name="Takami H."/>
        </authorList>
    </citation>
    <scope>NUCLEOTIDE SEQUENCE</scope>
    <source>
        <strain evidence="2">Expedition CK06-06</strain>
    </source>
</reference>
<keyword evidence="1" id="KW-0812">Transmembrane</keyword>
<name>X0U2X4_9ZZZZ</name>
<protein>
    <submittedName>
        <fullName evidence="2">Uncharacterized protein</fullName>
    </submittedName>
</protein>
<evidence type="ECO:0000313" key="2">
    <source>
        <dbReference type="EMBL" id="GAF82810.1"/>
    </source>
</evidence>
<organism evidence="2">
    <name type="scientific">marine sediment metagenome</name>
    <dbReference type="NCBI Taxonomy" id="412755"/>
    <lineage>
        <taxon>unclassified sequences</taxon>
        <taxon>metagenomes</taxon>
        <taxon>ecological metagenomes</taxon>
    </lineage>
</organism>
<gene>
    <name evidence="2" type="ORF">S01H1_04155</name>
</gene>
<comment type="caution">
    <text evidence="2">The sequence shown here is derived from an EMBL/GenBank/DDBJ whole genome shotgun (WGS) entry which is preliminary data.</text>
</comment>
<proteinExistence type="predicted"/>
<dbReference type="EMBL" id="BARS01002208">
    <property type="protein sequence ID" value="GAF82810.1"/>
    <property type="molecule type" value="Genomic_DNA"/>
</dbReference>
<keyword evidence="1" id="KW-1133">Transmembrane helix</keyword>